<dbReference type="Gene3D" id="3.30.300.30">
    <property type="match status" value="1"/>
</dbReference>
<keyword evidence="1" id="KW-0547">Nucleotide-binding</keyword>
<protein>
    <submittedName>
        <fullName evidence="5">AMP-binding acetyl-CoA synthetase</fullName>
    </submittedName>
</protein>
<dbReference type="InterPro" id="IPR042099">
    <property type="entry name" value="ANL_N_sf"/>
</dbReference>
<evidence type="ECO:0000313" key="6">
    <source>
        <dbReference type="Proteomes" id="UP000235916"/>
    </source>
</evidence>
<sequence>MPAIPTDHLALQRFYLLERTQAERVTLTQPMGQGQTQEFTWAQVGDQVRRMAAHLQALGQDQGWEPGAKVAILSKNCAWWLFSDLAIWMAGYVSVPLYPTLAPDTIRQILEHSEARACFIGKLDGWEGMKPGVPATMPCISYPLSPDDAKKSYEGWDAICARTAPLQGEPVRAAEDLATLIYTSGTTGAPKGVMHSFGNFAWAMSTALKRIPMGPEDRLLSYLPLAHVVERVLIEHGWLRTGFAVYFAESLDTFTLDLQRARPTIFFSVPRLWVKFQQGIQAKMPQKKLDLLLSLPLIGGLVRRKILKALGLDQARVCAGGAAPMPVPLLEWYRKLGLAICEGYGMTENLAISHITVPGQNQIGTVGPAFEGVEARLDPDSGELLVRTPATMSGYYKEAELTRQAFTEDGWLRTGDKGQFDGRGCLRITGRVKDLFKTSKGKYVAPAPIEDRLGAHPAVEACVVTGANMGQPVGVVMLSQNAIEHSANETDRAALVQSLSEHLASVNSQLDPHEQLDCLVAVKTPWTVDNGFITPTFKVKRNRVDEVYGPQLESWVNKRKKVVFGD</sequence>
<dbReference type="Pfam" id="PF00501">
    <property type="entry name" value="AMP-binding"/>
    <property type="match status" value="1"/>
</dbReference>
<name>A0A2N8KZ81_9BURK</name>
<dbReference type="InterPro" id="IPR020845">
    <property type="entry name" value="AMP-binding_CS"/>
</dbReference>
<dbReference type="Gene3D" id="3.40.50.12780">
    <property type="entry name" value="N-terminal domain of ligase-like"/>
    <property type="match status" value="1"/>
</dbReference>
<comment type="catalytic activity">
    <reaction evidence="3">
        <text>a long-chain fatty acid + ATP + CoA = a long-chain fatty acyl-CoA + AMP + diphosphate</text>
        <dbReference type="Rhea" id="RHEA:15421"/>
        <dbReference type="ChEBI" id="CHEBI:30616"/>
        <dbReference type="ChEBI" id="CHEBI:33019"/>
        <dbReference type="ChEBI" id="CHEBI:57287"/>
        <dbReference type="ChEBI" id="CHEBI:57560"/>
        <dbReference type="ChEBI" id="CHEBI:83139"/>
        <dbReference type="ChEBI" id="CHEBI:456215"/>
        <dbReference type="EC" id="6.2.1.3"/>
    </reaction>
    <physiologicalReaction direction="left-to-right" evidence="3">
        <dbReference type="Rhea" id="RHEA:15422"/>
    </physiologicalReaction>
</comment>
<dbReference type="RefSeq" id="WP_102768687.1">
    <property type="nucleotide sequence ID" value="NZ_POSP01000003.1"/>
</dbReference>
<dbReference type="GO" id="GO:0004467">
    <property type="term" value="F:long-chain fatty acid-CoA ligase activity"/>
    <property type="evidence" value="ECO:0007669"/>
    <property type="project" value="UniProtKB-EC"/>
</dbReference>
<dbReference type="GO" id="GO:0005524">
    <property type="term" value="F:ATP binding"/>
    <property type="evidence" value="ECO:0007669"/>
    <property type="project" value="UniProtKB-KW"/>
</dbReference>
<comment type="caution">
    <text evidence="5">The sequence shown here is derived from an EMBL/GenBank/DDBJ whole genome shotgun (WGS) entry which is preliminary data.</text>
</comment>
<feature type="domain" description="AMP-dependent synthetase/ligase" evidence="4">
    <location>
        <begin position="22"/>
        <end position="396"/>
    </location>
</feature>
<dbReference type="InterPro" id="IPR000873">
    <property type="entry name" value="AMP-dep_synth/lig_dom"/>
</dbReference>
<evidence type="ECO:0000313" key="5">
    <source>
        <dbReference type="EMBL" id="PND38769.1"/>
    </source>
</evidence>
<dbReference type="PANTHER" id="PTHR43272:SF33">
    <property type="entry name" value="AMP-BINDING DOMAIN-CONTAINING PROTEIN-RELATED"/>
    <property type="match status" value="1"/>
</dbReference>
<dbReference type="Pfam" id="PF23562">
    <property type="entry name" value="AMP-binding_C_3"/>
    <property type="match status" value="1"/>
</dbReference>
<dbReference type="GO" id="GO:0016020">
    <property type="term" value="C:membrane"/>
    <property type="evidence" value="ECO:0007669"/>
    <property type="project" value="TreeGrafter"/>
</dbReference>
<evidence type="ECO:0000259" key="4">
    <source>
        <dbReference type="Pfam" id="PF00501"/>
    </source>
</evidence>
<dbReference type="EMBL" id="POSP01000003">
    <property type="protein sequence ID" value="PND38769.1"/>
    <property type="molecule type" value="Genomic_DNA"/>
</dbReference>
<accession>A0A2N8KZ81</accession>
<gene>
    <name evidence="5" type="ORF">C1O66_15390</name>
</gene>
<organism evidence="5 6">
    <name type="scientific">Kinneretia aquatilis</name>
    <dbReference type="NCBI Taxonomy" id="2070761"/>
    <lineage>
        <taxon>Bacteria</taxon>
        <taxon>Pseudomonadati</taxon>
        <taxon>Pseudomonadota</taxon>
        <taxon>Betaproteobacteria</taxon>
        <taxon>Burkholderiales</taxon>
        <taxon>Sphaerotilaceae</taxon>
        <taxon>Roseateles</taxon>
    </lineage>
</organism>
<dbReference type="Proteomes" id="UP000235916">
    <property type="component" value="Unassembled WGS sequence"/>
</dbReference>
<evidence type="ECO:0000256" key="1">
    <source>
        <dbReference type="ARBA" id="ARBA00022741"/>
    </source>
</evidence>
<dbReference type="SUPFAM" id="SSF56801">
    <property type="entry name" value="Acetyl-CoA synthetase-like"/>
    <property type="match status" value="1"/>
</dbReference>
<dbReference type="PANTHER" id="PTHR43272">
    <property type="entry name" value="LONG-CHAIN-FATTY-ACID--COA LIGASE"/>
    <property type="match status" value="1"/>
</dbReference>
<evidence type="ECO:0000256" key="2">
    <source>
        <dbReference type="ARBA" id="ARBA00022840"/>
    </source>
</evidence>
<keyword evidence="6" id="KW-1185">Reference proteome</keyword>
<proteinExistence type="predicted"/>
<evidence type="ECO:0000256" key="3">
    <source>
        <dbReference type="ARBA" id="ARBA00024484"/>
    </source>
</evidence>
<dbReference type="PROSITE" id="PS00455">
    <property type="entry name" value="AMP_BINDING"/>
    <property type="match status" value="1"/>
</dbReference>
<keyword evidence="2" id="KW-0067">ATP-binding</keyword>
<reference evidence="5 6" key="1">
    <citation type="submission" date="2018-01" db="EMBL/GenBank/DDBJ databases">
        <title>Draft genome sequence of Paucibacter aquatile CR182 isolated from freshwater of the Nakdong River.</title>
        <authorList>
            <person name="Choi A."/>
            <person name="Chung E.J."/>
        </authorList>
    </citation>
    <scope>NUCLEOTIDE SEQUENCE [LARGE SCALE GENOMIC DNA]</scope>
    <source>
        <strain evidence="5 6">CR182</strain>
    </source>
</reference>
<dbReference type="InterPro" id="IPR045851">
    <property type="entry name" value="AMP-bd_C_sf"/>
</dbReference>
<dbReference type="OrthoDB" id="9766486at2"/>
<dbReference type="AlphaFoldDB" id="A0A2N8KZ81"/>